<feature type="domain" description="SnoaL-like" evidence="1">
    <location>
        <begin position="45"/>
        <end position="142"/>
    </location>
</feature>
<sequence>MKRKLVLGIVASLLLVVVFTGAYIVQASEAMAVEEANKVIVQRSVWECWNTGNIDVIGEFYAADLVNHDPKYPDIRNGEEFKQWVIGLFTAYDFHVTIMDLIAEGDMVVKRYTNRITVKATGEQIPAGGTTIYRLSGGKIVEAWWAR</sequence>
<gene>
    <name evidence="2" type="ORF">E3J59_00010</name>
</gene>
<dbReference type="Proteomes" id="UP000320679">
    <property type="component" value="Unassembled WGS sequence"/>
</dbReference>
<name>A0A523V1W7_UNCAE</name>
<comment type="caution">
    <text evidence="2">The sequence shown here is derived from an EMBL/GenBank/DDBJ whole genome shotgun (WGS) entry which is preliminary data.</text>
</comment>
<dbReference type="EMBL" id="SOJK01000001">
    <property type="protein sequence ID" value="TET48777.1"/>
    <property type="molecule type" value="Genomic_DNA"/>
</dbReference>
<dbReference type="Gene3D" id="3.10.450.50">
    <property type="match status" value="1"/>
</dbReference>
<proteinExistence type="predicted"/>
<evidence type="ECO:0000259" key="1">
    <source>
        <dbReference type="Pfam" id="PF12680"/>
    </source>
</evidence>
<dbReference type="Pfam" id="PF12680">
    <property type="entry name" value="SnoaL_2"/>
    <property type="match status" value="1"/>
</dbReference>
<protein>
    <submittedName>
        <fullName evidence="2">Ester cyclase</fullName>
    </submittedName>
</protein>
<reference evidence="2 3" key="1">
    <citation type="submission" date="2019-03" db="EMBL/GenBank/DDBJ databases">
        <title>Metabolic potential of uncultured bacteria and archaea associated with petroleum seepage in deep-sea sediments.</title>
        <authorList>
            <person name="Dong X."/>
            <person name="Hubert C."/>
        </authorList>
    </citation>
    <scope>NUCLEOTIDE SEQUENCE [LARGE SCALE GENOMIC DNA]</scope>
    <source>
        <strain evidence="2">E29_bin78</strain>
    </source>
</reference>
<dbReference type="AlphaFoldDB" id="A0A523V1W7"/>
<organism evidence="2 3">
    <name type="scientific">Aerophobetes bacterium</name>
    <dbReference type="NCBI Taxonomy" id="2030807"/>
    <lineage>
        <taxon>Bacteria</taxon>
        <taxon>Candidatus Aerophobota</taxon>
    </lineage>
</organism>
<dbReference type="InterPro" id="IPR032710">
    <property type="entry name" value="NTF2-like_dom_sf"/>
</dbReference>
<evidence type="ECO:0000313" key="2">
    <source>
        <dbReference type="EMBL" id="TET48777.1"/>
    </source>
</evidence>
<dbReference type="InterPro" id="IPR037401">
    <property type="entry name" value="SnoaL-like"/>
</dbReference>
<accession>A0A523V1W7</accession>
<dbReference type="SUPFAM" id="SSF54427">
    <property type="entry name" value="NTF2-like"/>
    <property type="match status" value="1"/>
</dbReference>
<evidence type="ECO:0000313" key="3">
    <source>
        <dbReference type="Proteomes" id="UP000320679"/>
    </source>
</evidence>